<dbReference type="Gene3D" id="3.30.230.70">
    <property type="entry name" value="GHMP Kinase, N-terminal domain"/>
    <property type="match status" value="1"/>
</dbReference>
<dbReference type="Pfam" id="PF01138">
    <property type="entry name" value="RNase_PH"/>
    <property type="match status" value="1"/>
</dbReference>
<sequence length="403" mass="44929">MKDILVSEVENNFIQNAIKQGLRLDGRSPHEFRKLEIQFGAEYGSVFVSLGQTKVLAHVTCNITEPKAIRPNEGLLFIKVELGSMASNNYDSKRVSEESLQISRILERAFKNSRCVDLESLCILSEEKVWNIRVDINVLNHDGNVVDCASVACLSALAHFRRPDYTLSGTNVIVHPFSEKDPIPLVLHHHPVTVSFALFNDGKLAIADPTKIEECISEANIVFGINAYKELCGIYLGGITLTSQELLLRCVNKGAQQAKLVVDSIKAAVEKDSNLRMEGTIPNFSELIHETTRSSLREKPIPIQLKNFRKSSSNIVNMETEADEEFETSKVELIEKNVGTLVPESKDATWLCVSSSSSEDSDIESADEKQNFTKKMESGDFAFRDNDSNDSEEDVKMIIESNI</sequence>
<dbReference type="GO" id="GO:0005730">
    <property type="term" value="C:nucleolus"/>
    <property type="evidence" value="ECO:0007669"/>
    <property type="project" value="UniProtKB-SubCell"/>
</dbReference>
<evidence type="ECO:0000259" key="12">
    <source>
        <dbReference type="Pfam" id="PF01138"/>
    </source>
</evidence>
<evidence type="ECO:0000256" key="2">
    <source>
        <dbReference type="ARBA" id="ARBA00004604"/>
    </source>
</evidence>
<keyword evidence="7" id="KW-0271">Exosome</keyword>
<evidence type="ECO:0000256" key="4">
    <source>
        <dbReference type="ARBA" id="ARBA00019572"/>
    </source>
</evidence>
<dbReference type="InterPro" id="IPR020568">
    <property type="entry name" value="Ribosomal_Su5_D2-typ_SF"/>
</dbReference>
<evidence type="ECO:0000256" key="10">
    <source>
        <dbReference type="ARBA" id="ARBA00032660"/>
    </source>
</evidence>
<dbReference type="InterPro" id="IPR015847">
    <property type="entry name" value="ExoRNase_PH_dom2"/>
</dbReference>
<dbReference type="GO" id="GO:0000177">
    <property type="term" value="C:cytoplasmic exosome (RNase complex)"/>
    <property type="evidence" value="ECO:0007669"/>
    <property type="project" value="TreeGrafter"/>
</dbReference>
<dbReference type="GO" id="GO:0000467">
    <property type="term" value="P:exonucleolytic trimming to generate mature 3'-end of 5.8S rRNA from tricistronic rRNA transcript (SSU-rRNA, 5.8S rRNA, LSU-rRNA)"/>
    <property type="evidence" value="ECO:0007669"/>
    <property type="project" value="TreeGrafter"/>
</dbReference>
<name>A0A336LV03_CULSO</name>
<dbReference type="GO" id="GO:0071035">
    <property type="term" value="P:nuclear polyadenylation-dependent rRNA catabolic process"/>
    <property type="evidence" value="ECO:0007669"/>
    <property type="project" value="TreeGrafter"/>
</dbReference>
<evidence type="ECO:0000256" key="5">
    <source>
        <dbReference type="ARBA" id="ARBA00022490"/>
    </source>
</evidence>
<reference evidence="14" key="1">
    <citation type="submission" date="2018-04" db="EMBL/GenBank/DDBJ databases">
        <authorList>
            <person name="Go L.Y."/>
            <person name="Mitchell J.A."/>
        </authorList>
    </citation>
    <scope>NUCLEOTIDE SEQUENCE</scope>
    <source>
        <tissue evidence="14">Whole organism</tissue>
    </source>
</reference>
<dbReference type="GO" id="GO:0071028">
    <property type="term" value="P:nuclear mRNA surveillance"/>
    <property type="evidence" value="ECO:0007669"/>
    <property type="project" value="TreeGrafter"/>
</dbReference>
<evidence type="ECO:0000259" key="13">
    <source>
        <dbReference type="Pfam" id="PF03725"/>
    </source>
</evidence>
<dbReference type="GO" id="GO:0035925">
    <property type="term" value="F:mRNA 3'-UTR AU-rich region binding"/>
    <property type="evidence" value="ECO:0007669"/>
    <property type="project" value="TreeGrafter"/>
</dbReference>
<dbReference type="InterPro" id="IPR001247">
    <property type="entry name" value="ExoRNase_PH_dom1"/>
</dbReference>
<dbReference type="FunFam" id="3.30.230.70:FF:000005">
    <property type="entry name" value="Exosome complex component RRP45"/>
    <property type="match status" value="1"/>
</dbReference>
<keyword evidence="5" id="KW-0963">Cytoplasm</keyword>
<dbReference type="PANTHER" id="PTHR11097:SF14">
    <property type="entry name" value="EXOSOME COMPLEX COMPONENT RRP45"/>
    <property type="match status" value="1"/>
</dbReference>
<dbReference type="SUPFAM" id="SSF54211">
    <property type="entry name" value="Ribosomal protein S5 domain 2-like"/>
    <property type="match status" value="1"/>
</dbReference>
<organism evidence="15">
    <name type="scientific">Culicoides sonorensis</name>
    <name type="common">Biting midge</name>
    <dbReference type="NCBI Taxonomy" id="179676"/>
    <lineage>
        <taxon>Eukaryota</taxon>
        <taxon>Metazoa</taxon>
        <taxon>Ecdysozoa</taxon>
        <taxon>Arthropoda</taxon>
        <taxon>Hexapoda</taxon>
        <taxon>Insecta</taxon>
        <taxon>Pterygota</taxon>
        <taxon>Neoptera</taxon>
        <taxon>Endopterygota</taxon>
        <taxon>Diptera</taxon>
        <taxon>Nematocera</taxon>
        <taxon>Chironomoidea</taxon>
        <taxon>Ceratopogonidae</taxon>
        <taxon>Ceratopogoninae</taxon>
        <taxon>Culicoides</taxon>
        <taxon>Monoculicoides</taxon>
    </lineage>
</organism>
<evidence type="ECO:0000256" key="8">
    <source>
        <dbReference type="ARBA" id="ARBA00022884"/>
    </source>
</evidence>
<evidence type="ECO:0000313" key="14">
    <source>
        <dbReference type="EMBL" id="SSW99787.1"/>
    </source>
</evidence>
<dbReference type="OMA" id="CDIQQPK"/>
<dbReference type="GO" id="GO:0016075">
    <property type="term" value="P:rRNA catabolic process"/>
    <property type="evidence" value="ECO:0007669"/>
    <property type="project" value="TreeGrafter"/>
</dbReference>
<dbReference type="GO" id="GO:0034476">
    <property type="term" value="P:U5 snRNA 3'-end processing"/>
    <property type="evidence" value="ECO:0007669"/>
    <property type="project" value="TreeGrafter"/>
</dbReference>
<dbReference type="InterPro" id="IPR050590">
    <property type="entry name" value="Exosome_comp_Rrp42_subfam"/>
</dbReference>
<dbReference type="GO" id="GO:0034475">
    <property type="term" value="P:U4 snRNA 3'-end processing"/>
    <property type="evidence" value="ECO:0007669"/>
    <property type="project" value="TreeGrafter"/>
</dbReference>
<evidence type="ECO:0000256" key="3">
    <source>
        <dbReference type="ARBA" id="ARBA00006678"/>
    </source>
</evidence>
<keyword evidence="6" id="KW-0698">rRNA processing</keyword>
<dbReference type="EMBL" id="UFQT01000110">
    <property type="protein sequence ID" value="SSX20167.1"/>
    <property type="molecule type" value="Genomic_DNA"/>
</dbReference>
<protein>
    <recommendedName>
        <fullName evidence="4">Exosome complex component RRP45</fullName>
    </recommendedName>
    <alternativeName>
        <fullName evidence="10">Exosome component 9</fullName>
    </alternativeName>
</protein>
<comment type="subcellular location">
    <subcellularLocation>
        <location evidence="1">Cytoplasm</location>
    </subcellularLocation>
    <subcellularLocation>
        <location evidence="2">Nucleus</location>
        <location evidence="2">Nucleolus</location>
    </subcellularLocation>
</comment>
<evidence type="ECO:0000256" key="11">
    <source>
        <dbReference type="SAM" id="MobiDB-lite"/>
    </source>
</evidence>
<keyword evidence="9" id="KW-0539">Nucleus</keyword>
<keyword evidence="8" id="KW-0694">RNA-binding</keyword>
<dbReference type="GO" id="GO:0034473">
    <property type="term" value="P:U1 snRNA 3'-end processing"/>
    <property type="evidence" value="ECO:0007669"/>
    <property type="project" value="TreeGrafter"/>
</dbReference>
<evidence type="ECO:0000256" key="1">
    <source>
        <dbReference type="ARBA" id="ARBA00004496"/>
    </source>
</evidence>
<dbReference type="GO" id="GO:0000176">
    <property type="term" value="C:nuclear exosome (RNase complex)"/>
    <property type="evidence" value="ECO:0007669"/>
    <property type="project" value="TreeGrafter"/>
</dbReference>
<comment type="similarity">
    <text evidence="3">Belongs to the RNase PH family.</text>
</comment>
<reference evidence="15" key="2">
    <citation type="submission" date="2018-07" db="EMBL/GenBank/DDBJ databases">
        <authorList>
            <person name="Quirk P.G."/>
            <person name="Krulwich T.A."/>
        </authorList>
    </citation>
    <scope>NUCLEOTIDE SEQUENCE</scope>
</reference>
<feature type="compositionally biased region" description="Basic and acidic residues" evidence="11">
    <location>
        <begin position="366"/>
        <end position="387"/>
    </location>
</feature>
<evidence type="ECO:0000256" key="6">
    <source>
        <dbReference type="ARBA" id="ARBA00022552"/>
    </source>
</evidence>
<dbReference type="AlphaFoldDB" id="A0A336LV03"/>
<evidence type="ECO:0000313" key="15">
    <source>
        <dbReference type="EMBL" id="SSX20167.1"/>
    </source>
</evidence>
<dbReference type="VEuPathDB" id="VectorBase:CSON000687"/>
<accession>A0A336LV03</accession>
<feature type="domain" description="Exoribonuclease phosphorolytic" evidence="13">
    <location>
        <begin position="191"/>
        <end position="255"/>
    </location>
</feature>
<dbReference type="InterPro" id="IPR027408">
    <property type="entry name" value="PNPase/RNase_PH_dom_sf"/>
</dbReference>
<feature type="domain" description="Exoribonuclease phosphorolytic" evidence="12">
    <location>
        <begin position="31"/>
        <end position="163"/>
    </location>
</feature>
<proteinExistence type="inferred from homology"/>
<gene>
    <name evidence="15" type="primary">CSON000687</name>
</gene>
<dbReference type="CDD" id="cd11368">
    <property type="entry name" value="RNase_PH_RRP45"/>
    <property type="match status" value="1"/>
</dbReference>
<dbReference type="InterPro" id="IPR036345">
    <property type="entry name" value="ExoRNase_PH_dom2_sf"/>
</dbReference>
<dbReference type="PANTHER" id="PTHR11097">
    <property type="entry name" value="EXOSOME COMPLEX EXONUCLEASE RIBOSOMAL RNA PROCESSING PROTEIN"/>
    <property type="match status" value="1"/>
</dbReference>
<dbReference type="GO" id="GO:0071038">
    <property type="term" value="P:TRAMP-dependent tRNA surveillance pathway"/>
    <property type="evidence" value="ECO:0007669"/>
    <property type="project" value="TreeGrafter"/>
</dbReference>
<dbReference type="InterPro" id="IPR033100">
    <property type="entry name" value="Rrp45"/>
</dbReference>
<feature type="region of interest" description="Disordered" evidence="11">
    <location>
        <begin position="357"/>
        <end position="394"/>
    </location>
</feature>
<dbReference type="Pfam" id="PF03725">
    <property type="entry name" value="RNase_PH_C"/>
    <property type="match status" value="1"/>
</dbReference>
<dbReference type="EMBL" id="UFQS01000110">
    <property type="protein sequence ID" value="SSW99787.1"/>
    <property type="molecule type" value="Genomic_DNA"/>
</dbReference>
<evidence type="ECO:0000256" key="7">
    <source>
        <dbReference type="ARBA" id="ARBA00022835"/>
    </source>
</evidence>
<evidence type="ECO:0000256" key="9">
    <source>
        <dbReference type="ARBA" id="ARBA00023242"/>
    </source>
</evidence>
<dbReference type="SUPFAM" id="SSF55666">
    <property type="entry name" value="Ribonuclease PH domain 2-like"/>
    <property type="match status" value="1"/>
</dbReference>